<proteinExistence type="predicted"/>
<reference evidence="1 2" key="4">
    <citation type="journal article" date="1996" name="Virology">
        <title>Analysis of 76 kb of the chlorella virus PBCV-1 330-kb genome: map positions 182 to 258.</title>
        <authorList>
            <person name="Kutish G.F."/>
            <person name="Li Y."/>
            <person name="Lu Z."/>
            <person name="Furuta M."/>
            <person name="Rock D.L."/>
            <person name="Van Etten J.L."/>
        </authorList>
    </citation>
    <scope>NUCLEOTIDE SEQUENCE [LARGE SCALE GENOMIC DNA]</scope>
</reference>
<reference evidence="1 2" key="1">
    <citation type="journal article" date="1995" name="Virology">
        <title>Analysis of 45 kb of DNA located at the left end of the chlorella virus PBCV-1 genome.</title>
        <authorList>
            <person name="Lu Z."/>
            <person name="Li Y."/>
            <person name="Zhang Y."/>
            <person name="Kutish G.F."/>
            <person name="Rock D.L."/>
            <person name="Van Etten J.L."/>
        </authorList>
    </citation>
    <scope>NUCLEOTIDE SEQUENCE [LARGE SCALE GENOMIC DNA]</scope>
</reference>
<dbReference type="OrthoDB" id="33618at10239"/>
<organism evidence="1 2">
    <name type="scientific">Paramecium bursaria Chlorella virus 1</name>
    <name type="common">PBCV-1</name>
    <dbReference type="NCBI Taxonomy" id="10506"/>
    <lineage>
        <taxon>Viruses</taxon>
        <taxon>Varidnaviria</taxon>
        <taxon>Bamfordvirae</taxon>
        <taxon>Nucleocytoviricota</taxon>
        <taxon>Megaviricetes</taxon>
        <taxon>Algavirales</taxon>
        <taxon>Phycodnaviridae</taxon>
        <taxon>Chlorovirus</taxon>
        <taxon>Chlorovirus vanettense</taxon>
    </lineage>
</organism>
<organismHost>
    <name type="scientific">Chlorella</name>
    <dbReference type="NCBI Taxonomy" id="3071"/>
</organismHost>
<reference evidence="1 2" key="6">
    <citation type="journal article" date="1999" name="Virology">
        <title>Chlorella virus PBCV-1 encodes a functional homospermidine synthase.</title>
        <authorList>
            <person name="Kaiser A."/>
            <person name="Vollmert M."/>
            <person name="Tholl D."/>
            <person name="Graves M.V."/>
            <person name="Gurnon J.R."/>
            <person name="Xing W."/>
            <person name="Lisec A.D."/>
            <person name="Nickerson K.W."/>
            <person name="Van Etten J.L."/>
        </authorList>
    </citation>
    <scope>NUCLEOTIDE SEQUENCE [LARGE SCALE GENOMIC DNA]</scope>
</reference>
<reference evidence="1 2" key="2">
    <citation type="journal article" date="1995" name="Virology">
        <title>Analysis of 43 kb of the Chlorella virus PBCV-1 330-kb genome: map positions 45 to 88.</title>
        <authorList>
            <person name="Li Y."/>
            <person name="Lu Z."/>
            <person name="Burbank D.E."/>
            <person name="Kutish G.F."/>
            <person name="Rock D.L."/>
            <person name="Van Etten J.L."/>
        </authorList>
    </citation>
    <scope>NUCLEOTIDE SEQUENCE [LARGE SCALE GENOMIC DNA]</scope>
</reference>
<evidence type="ECO:0000313" key="1">
    <source>
        <dbReference type="EMBL" id="AAC96941.1"/>
    </source>
</evidence>
<accession>O41086</accession>
<reference evidence="1 2" key="5">
    <citation type="journal article" date="1997" name="Virology">
        <title>Analysis of 74 kb of DNA located at the right end of the 330-kb chlorella virus PBCV-1 genome.</title>
        <authorList>
            <person name="Li Y."/>
            <person name="Lu Z."/>
            <person name="Sun L."/>
            <person name="Ropp S."/>
            <person name="Kutish G.F."/>
            <person name="Rock D.L."/>
            <person name="Van Etten J.L."/>
        </authorList>
    </citation>
    <scope>NUCLEOTIDE SEQUENCE [LARGE SCALE GENOMIC DNA]</scope>
</reference>
<protein>
    <submittedName>
        <fullName evidence="1">Uncharacterized protein</fullName>
    </submittedName>
</protein>
<evidence type="ECO:0000313" key="2">
    <source>
        <dbReference type="Proteomes" id="UP000000862"/>
    </source>
</evidence>
<dbReference type="EMBL" id="JF411744">
    <property type="protein sequence ID" value="AAC96941.1"/>
    <property type="molecule type" value="Genomic_DNA"/>
</dbReference>
<reference evidence="1 2" key="3">
    <citation type="journal article" date="1996" name="Virology">
        <title>Analysis of 94 kb of the chlorella virus PBCV-1 330-kb genome: map positions 88 to 182.</title>
        <authorList>
            <person name="Lu Z."/>
            <person name="Li Y."/>
            <person name="Que Q."/>
            <person name="Kutish G.F."/>
            <person name="Rock D.L."/>
            <person name="Van Etten J.L."/>
        </authorList>
    </citation>
    <scope>NUCLEOTIDE SEQUENCE [LARGE SCALE GENOMIC DNA]</scope>
</reference>
<sequence length="134" mass="15162">MNIGNCRVTIPKRHIVKITREYTQNQAILTATQQVISDPVMTNLTSFALSYMFVNKKNIINKKFEKVLCHKRLVNSAKKLPIAIAGSVIDANNDLIMSSMDEAMDHVNLTTHHEIIHNFMNGVFFVLKCASIFV</sequence>
<name>O41086_PBCV1</name>
<dbReference type="KEGG" id="vg:917974"/>
<reference evidence="1 2" key="7">
    <citation type="journal article" date="2000" name="Virology">
        <title>Characterization of a beta-1,3-glucanase encoded by chlorella virus PBCV-1.</title>
        <authorList>
            <person name="Sun L."/>
            <person name="Gurnon J.R."/>
            <person name="Adams B.J."/>
            <person name="Graves M.V."/>
            <person name="Van Etten J.L."/>
        </authorList>
    </citation>
    <scope>NUCLEOTIDE SEQUENCE [LARGE SCALE GENOMIC DNA]</scope>
</reference>
<dbReference type="PIR" id="T18106">
    <property type="entry name" value="T18106"/>
</dbReference>
<dbReference type="GeneID" id="917974"/>
<gene>
    <name evidence="1" type="primary">A604L</name>
</gene>
<dbReference type="Proteomes" id="UP000000862">
    <property type="component" value="Segment"/>
</dbReference>
<keyword evidence="2" id="KW-1185">Reference proteome</keyword>
<reference evidence="1 2" key="8">
    <citation type="journal article" date="2010" name="J. Virol.">
        <title>Microarray analysis of Paramecium bursaria chlorella virus 1 transcription.</title>
        <authorList>
            <person name="Yanai-Balser G.M."/>
            <person name="Duncan G.A."/>
            <person name="Eudy J.D."/>
            <person name="Wang D."/>
            <person name="Li X."/>
            <person name="Agarkova I.V."/>
            <person name="Dunigan D.D."/>
            <person name="Van Etten J.L."/>
        </authorList>
    </citation>
    <scope>NUCLEOTIDE SEQUENCE [LARGE SCALE GENOMIC DNA]</scope>
</reference>
<dbReference type="RefSeq" id="NP_048960.1">
    <property type="nucleotide sequence ID" value="NC_000852.5"/>
</dbReference>